<reference evidence="9 10" key="1">
    <citation type="submission" date="2011-08" db="EMBL/GenBank/DDBJ databases">
        <title>The Genome Sequence of Plasmodium vivax India VII.</title>
        <authorList>
            <consortium name="The Broad Institute Genome Sequencing Platform"/>
            <consortium name="The Broad Institute Genome Sequencing Center for Infectious Disease"/>
            <person name="Neafsey D."/>
            <person name="Carlton J."/>
            <person name="Barnwell J."/>
            <person name="Collins W."/>
            <person name="Escalante A."/>
            <person name="Mullikin J."/>
            <person name="Saul A."/>
            <person name="Guigo R."/>
            <person name="Camara F."/>
            <person name="Young S.K."/>
            <person name="Zeng Q."/>
            <person name="Gargeya S."/>
            <person name="Fitzgerald M."/>
            <person name="Haas B."/>
            <person name="Abouelleil A."/>
            <person name="Alvarado L."/>
            <person name="Arachchi H.M."/>
            <person name="Berlin A."/>
            <person name="Brown A."/>
            <person name="Chapman S.B."/>
            <person name="Chen Z."/>
            <person name="Dunbar C."/>
            <person name="Freedman E."/>
            <person name="Gearin G."/>
            <person name="Gellesch M."/>
            <person name="Goldberg J."/>
            <person name="Griggs A."/>
            <person name="Gujja S."/>
            <person name="Heiman D."/>
            <person name="Howarth C."/>
            <person name="Larson L."/>
            <person name="Lui A."/>
            <person name="MacDonald P.J.P."/>
            <person name="Montmayeur A."/>
            <person name="Murphy C."/>
            <person name="Neiman D."/>
            <person name="Pearson M."/>
            <person name="Priest M."/>
            <person name="Roberts A."/>
            <person name="Saif S."/>
            <person name="Shea T."/>
            <person name="Shenoy N."/>
            <person name="Sisk P."/>
            <person name="Stolte C."/>
            <person name="Sykes S."/>
            <person name="Wortman J."/>
            <person name="Nusbaum C."/>
            <person name="Birren B."/>
        </authorList>
    </citation>
    <scope>NUCLEOTIDE SEQUENCE [LARGE SCALE GENOMIC DNA]</scope>
    <source>
        <strain evidence="9 10">India VII</strain>
    </source>
</reference>
<dbReference type="PANTHER" id="PTHR47966">
    <property type="entry name" value="BETA-SITE APP-CLEAVING ENZYME, ISOFORM A-RELATED"/>
    <property type="match status" value="1"/>
</dbReference>
<keyword evidence="7" id="KW-0732">Signal</keyword>
<dbReference type="PROSITE" id="PS51767">
    <property type="entry name" value="PEPTIDASE_A1"/>
    <property type="match status" value="1"/>
</dbReference>
<dbReference type="Gene3D" id="2.40.70.10">
    <property type="entry name" value="Acid Proteases"/>
    <property type="match status" value="2"/>
</dbReference>
<dbReference type="Pfam" id="PF00026">
    <property type="entry name" value="Asp"/>
    <property type="match status" value="1"/>
</dbReference>
<dbReference type="PRINTS" id="PR00792">
    <property type="entry name" value="PEPSIN"/>
</dbReference>
<feature type="chain" id="PRO_5005322222" description="Peptidase A1 domain-containing protein" evidence="7">
    <location>
        <begin position="24"/>
        <end position="479"/>
    </location>
</feature>
<evidence type="ECO:0000256" key="1">
    <source>
        <dbReference type="ARBA" id="ARBA00007447"/>
    </source>
</evidence>
<dbReference type="InterPro" id="IPR001461">
    <property type="entry name" value="Aspartic_peptidase_A1"/>
</dbReference>
<feature type="signal peptide" evidence="7">
    <location>
        <begin position="1"/>
        <end position="23"/>
    </location>
</feature>
<feature type="active site" evidence="5">
    <location>
        <position position="317"/>
    </location>
</feature>
<dbReference type="SUPFAM" id="SSF50630">
    <property type="entry name" value="Acid proteases"/>
    <property type="match status" value="1"/>
</dbReference>
<evidence type="ECO:0000259" key="8">
    <source>
        <dbReference type="PROSITE" id="PS51767"/>
    </source>
</evidence>
<dbReference type="Proteomes" id="UP000053562">
    <property type="component" value="Unassembled WGS sequence"/>
</dbReference>
<gene>
    <name evidence="9" type="ORF">PVIIG_03286</name>
</gene>
<evidence type="ECO:0000256" key="6">
    <source>
        <dbReference type="SAM" id="MobiDB-lite"/>
    </source>
</evidence>
<dbReference type="InterPro" id="IPR034164">
    <property type="entry name" value="Pepsin-like_dom"/>
</dbReference>
<accession>A0A0J9SFP2</accession>
<dbReference type="PANTHER" id="PTHR47966:SF51">
    <property type="entry name" value="BETA-SITE APP-CLEAVING ENZYME, ISOFORM A-RELATED"/>
    <property type="match status" value="1"/>
</dbReference>
<name>A0A0J9SFP2_PLAVI</name>
<evidence type="ECO:0000256" key="7">
    <source>
        <dbReference type="SAM" id="SignalP"/>
    </source>
</evidence>
<sequence length="479" mass="54179">MRPNFVARIGLLCLLNIWLSTFSSPLLKNGGGSRFYAASQGVDKMRRNSPHSARGDLPSERIDQMNNPILIKLIKQDIPGKKMTTYYGQVAVGEKSENVVNVLFDTGSTEFWIPFENCKGTNFPDSHKKYKRTKSFRNKFNKEGLPTLLEVNYLSGKVIGFDGYDTVKLGANLSVPNTNIAFATKIEIPVLEEFKWDGILGLGFENEDSRKRGMKPFLDHLKDENILTERGYKNQFGYYLSDRGGFISFGGVDSRLKRSSEEEVMWSPVSTEMGFWTIDIVGVRKEYEPNVNVKGNQKEVVVKYEGFHDGGKKSIVDTGTFFIYAPKKTMESYLSGLEINSCEDKDKLPYIVFQIKSKGIEGIKGSAVIELVLSPNDYVIEYLNEENWTRECVVGIQADEQKEESHIDGWTLGQIFIKSYYTIFDKDNLQIGFVRSRKEKGNEKKGDHFRGSFLNVRTKRGSGSGNARRRGTYNGPLSA</sequence>
<dbReference type="GO" id="GO:0006508">
    <property type="term" value="P:proteolysis"/>
    <property type="evidence" value="ECO:0007669"/>
    <property type="project" value="UniProtKB-KW"/>
</dbReference>
<evidence type="ECO:0000256" key="4">
    <source>
        <dbReference type="ARBA" id="ARBA00022801"/>
    </source>
</evidence>
<keyword evidence="2" id="KW-0645">Protease</keyword>
<dbReference type="GO" id="GO:0004190">
    <property type="term" value="F:aspartic-type endopeptidase activity"/>
    <property type="evidence" value="ECO:0007669"/>
    <property type="project" value="UniProtKB-KW"/>
</dbReference>
<feature type="domain" description="Peptidase A1" evidence="8">
    <location>
        <begin position="86"/>
        <end position="434"/>
    </location>
</feature>
<dbReference type="OrthoDB" id="771136at2759"/>
<organism evidence="9 10">
    <name type="scientific">Plasmodium vivax India VII</name>
    <dbReference type="NCBI Taxonomy" id="1077284"/>
    <lineage>
        <taxon>Eukaryota</taxon>
        <taxon>Sar</taxon>
        <taxon>Alveolata</taxon>
        <taxon>Apicomplexa</taxon>
        <taxon>Aconoidasida</taxon>
        <taxon>Haemosporida</taxon>
        <taxon>Plasmodiidae</taxon>
        <taxon>Plasmodium</taxon>
        <taxon>Plasmodium (Plasmodium)</taxon>
    </lineage>
</organism>
<keyword evidence="4" id="KW-0378">Hydrolase</keyword>
<keyword evidence="3" id="KW-0064">Aspartyl protease</keyword>
<evidence type="ECO:0000313" key="9">
    <source>
        <dbReference type="EMBL" id="KMZ81431.1"/>
    </source>
</evidence>
<comment type="similarity">
    <text evidence="1">Belongs to the peptidase A1 family.</text>
</comment>
<evidence type="ECO:0000256" key="2">
    <source>
        <dbReference type="ARBA" id="ARBA00022670"/>
    </source>
</evidence>
<dbReference type="AlphaFoldDB" id="A0A0J9SFP2"/>
<evidence type="ECO:0000256" key="3">
    <source>
        <dbReference type="ARBA" id="ARBA00022750"/>
    </source>
</evidence>
<protein>
    <recommendedName>
        <fullName evidence="8">Peptidase A1 domain-containing protein</fullName>
    </recommendedName>
</protein>
<evidence type="ECO:0000256" key="5">
    <source>
        <dbReference type="PIRSR" id="PIRSR601461-1"/>
    </source>
</evidence>
<feature type="active site" evidence="5">
    <location>
        <position position="105"/>
    </location>
</feature>
<feature type="region of interest" description="Disordered" evidence="6">
    <location>
        <begin position="455"/>
        <end position="479"/>
    </location>
</feature>
<dbReference type="EMBL" id="KQ234242">
    <property type="protein sequence ID" value="KMZ81431.1"/>
    <property type="molecule type" value="Genomic_DNA"/>
</dbReference>
<dbReference type="InterPro" id="IPR021109">
    <property type="entry name" value="Peptidase_aspartic_dom_sf"/>
</dbReference>
<evidence type="ECO:0000313" key="10">
    <source>
        <dbReference type="Proteomes" id="UP000053562"/>
    </source>
</evidence>
<proteinExistence type="inferred from homology"/>
<dbReference type="CDD" id="cd05471">
    <property type="entry name" value="pepsin_like"/>
    <property type="match status" value="1"/>
</dbReference>
<dbReference type="InterPro" id="IPR033121">
    <property type="entry name" value="PEPTIDASE_A1"/>
</dbReference>